<dbReference type="InterPro" id="IPR038469">
    <property type="entry name" value="tRNAHis_GuaTrfase_Thg1_sf"/>
</dbReference>
<evidence type="ECO:0007829" key="4">
    <source>
        <dbReference type="PDB" id="5AXK"/>
    </source>
</evidence>
<dbReference type="PANTHER" id="PTHR12729">
    <property type="entry name" value="TRNA(HIS) GUANYLYLTRANSFERASE-RELATED"/>
    <property type="match status" value="1"/>
</dbReference>
<dbReference type="Pfam" id="PF04446">
    <property type="entry name" value="Thg1"/>
    <property type="match status" value="1"/>
</dbReference>
<keyword evidence="5" id="KW-0342">GTP-binding</keyword>
<feature type="binding site" evidence="5">
    <location>
        <position position="26"/>
    </location>
    <ligand>
        <name>GTP</name>
        <dbReference type="ChEBI" id="CHEBI:37565"/>
    </ligand>
</feature>
<accession>A0A1C7D1G9</accession>
<dbReference type="PDB" id="5AXL">
    <property type="method" value="X-ray"/>
    <property type="resolution" value="3.00 A"/>
    <property type="chains" value="A/B=1-251"/>
</dbReference>
<evidence type="ECO:0007829" key="6">
    <source>
        <dbReference type="PDB" id="5AXM"/>
    </source>
</evidence>
<feature type="binding site" evidence="5">
    <location>
        <position position="21"/>
    </location>
    <ligand>
        <name>Mg(2+)</name>
        <dbReference type="ChEBI" id="CHEBI:18420"/>
        <label>2</label>
    </ligand>
</feature>
<feature type="binding site" evidence="5">
    <location>
        <position position="24"/>
    </location>
    <ligand>
        <name>GTP</name>
        <dbReference type="ChEBI" id="CHEBI:37565"/>
    </ligand>
</feature>
<keyword evidence="4 5" id="KW-0002">3D-structure</keyword>
<dbReference type="AlphaFoldDB" id="A0A1C7D1G9"/>
<dbReference type="BRENDA" id="2.7.7.79">
    <property type="organism ID" value="7224"/>
</dbReference>
<dbReference type="PDB" id="5AXK">
    <property type="method" value="X-ray"/>
    <property type="resolution" value="2.29 A"/>
    <property type="chains" value="A/B=1-251"/>
</dbReference>
<dbReference type="PDBsum" id="5AXL"/>
<dbReference type="GO" id="GO:0000287">
    <property type="term" value="F:magnesium ion binding"/>
    <property type="evidence" value="ECO:0007669"/>
    <property type="project" value="InterPro"/>
</dbReference>
<dbReference type="PDBsum" id="5AXK"/>
<protein>
    <submittedName>
        <fullName evidence="2 3">tRNA(His)-5'-guanylyltransferase (Thg1) like protein</fullName>
    </submittedName>
</protein>
<keyword evidence="5 6" id="KW-0479">Metal-binding</keyword>
<dbReference type="PDB" id="5AXM">
    <property type="method" value="X-ray"/>
    <property type="resolution" value="2.21 A"/>
    <property type="chains" value="A/B=1-251"/>
</dbReference>
<name>A0A1C7D1G9_9EURY</name>
<proteinExistence type="evidence at protein level"/>
<evidence type="ECO:0000259" key="1">
    <source>
        <dbReference type="Pfam" id="PF04446"/>
    </source>
</evidence>
<dbReference type="InterPro" id="IPR007537">
    <property type="entry name" value="tRNAHis_GuaTrfase_Thg1"/>
</dbReference>
<evidence type="ECO:0007829" key="5">
    <source>
        <dbReference type="PDB" id="5AXL"/>
    </source>
</evidence>
<feature type="binding site" evidence="5 6">
    <location>
        <position position="21"/>
    </location>
    <ligand>
        <name>Mg(2+)</name>
        <dbReference type="ChEBI" id="CHEBI:18420"/>
        <label>1</label>
    </ligand>
</feature>
<evidence type="ECO:0000313" key="2">
    <source>
        <dbReference type="PDB" id="5AXK"/>
    </source>
</evidence>
<feature type="binding site" evidence="5">
    <location>
        <position position="69"/>
    </location>
    <ligand>
        <name>Mg(2+)</name>
        <dbReference type="ChEBI" id="CHEBI:18420"/>
        <label>2</label>
    </ligand>
</feature>
<feature type="domain" description="tRNAHis guanylyltransferase catalytic" evidence="1">
    <location>
        <begin position="7"/>
        <end position="118"/>
    </location>
</feature>
<dbReference type="GO" id="GO:0006400">
    <property type="term" value="P:tRNA modification"/>
    <property type="evidence" value="ECO:0007669"/>
    <property type="project" value="InterPro"/>
</dbReference>
<reference evidence="4 5" key="1">
    <citation type="journal article" date="2016" name="Sci. Adv.">
        <title>Template-dependent nucleotide addition in the reverse (3'-5') direction by Thg1-like protein.</title>
        <authorList>
            <person name="Kimura S."/>
            <person name="Suzuki T."/>
            <person name="Chen M."/>
            <person name="Kato K."/>
            <person name="Yu J."/>
            <person name="Nakamura A."/>
            <person name="Tanaka I."/>
            <person name="Yao M."/>
        </authorList>
    </citation>
    <scope>X-RAY CRYSTALLOGRAPHY (2.29 ANGSTROMS)</scope>
</reference>
<dbReference type="GO" id="GO:0008193">
    <property type="term" value="F:tRNA guanylyltransferase activity"/>
    <property type="evidence" value="ECO:0007669"/>
    <property type="project" value="InterPro"/>
</dbReference>
<dbReference type="PDBsum" id="5AXN"/>
<dbReference type="InterPro" id="IPR024956">
    <property type="entry name" value="tRNAHis_GuaTrfase_cat"/>
</dbReference>
<feature type="binding site" evidence="5">
    <location>
        <position position="35"/>
    </location>
    <ligand>
        <name>GTP</name>
        <dbReference type="ChEBI" id="CHEBI:37565"/>
    </ligand>
</feature>
<feature type="binding site" evidence="5">
    <location>
        <position position="70"/>
    </location>
    <ligand>
        <name>Mg(2+)</name>
        <dbReference type="ChEBI" id="CHEBI:18420"/>
        <label>2</label>
    </ligand>
</feature>
<feature type="binding site" evidence="5 6">
    <location>
        <position position="69"/>
    </location>
    <ligand>
        <name>Mg(2+)</name>
        <dbReference type="ChEBI" id="CHEBI:18420"/>
        <label>1</label>
    </ligand>
</feature>
<dbReference type="Gene3D" id="3.30.70.3000">
    <property type="match status" value="1"/>
</dbReference>
<dbReference type="PDBsum" id="5AXM"/>
<sequence length="251" mass="29276">MKTREIYAEMRCIPPVVLRADGRNFKNTLSGLGFEKPYDKTFARAMADTAELFIKKSGLSPLFAYTFSDEISFLFTDLPFDGRVEKIDSVVASFLGSALTIKLRLEEPIAFDSRLVALQKEEIPEYFHRRQLEAWRNFVASWGYYALRNEGMGRNEAAKYLKRKKESEIHEMLFERGINLATLPSWQRRGVIISKEAREIQGFNPVSGKEEKSLRRKITQNWEIPKFKSEKGIPFLEKLINRNLEHHHHHH</sequence>
<evidence type="ECO:0000313" key="3">
    <source>
        <dbReference type="PDB" id="5AXL"/>
    </source>
</evidence>
<feature type="binding site" evidence="5">
    <location>
        <position position="39"/>
    </location>
    <ligand>
        <name>GTP</name>
        <dbReference type="ChEBI" id="CHEBI:37565"/>
    </ligand>
</feature>
<organism evidence="2">
    <name type="scientific">Methanosarcina acetivorans</name>
    <dbReference type="NCBI Taxonomy" id="2214"/>
    <lineage>
        <taxon>Archaea</taxon>
        <taxon>Methanobacteriati</taxon>
        <taxon>Methanobacteriota</taxon>
        <taxon>Stenosarchaea group</taxon>
        <taxon>Methanomicrobia</taxon>
        <taxon>Methanosarcinales</taxon>
        <taxon>Methanosarcinaceae</taxon>
        <taxon>Methanosarcina</taxon>
    </lineage>
</organism>
<dbReference type="PDB" id="5AXN">
    <property type="method" value="X-ray"/>
    <property type="resolution" value="2.70 A"/>
    <property type="chains" value="A/B=1-251"/>
</dbReference>
<dbReference type="GO" id="GO:0005525">
    <property type="term" value="F:GTP binding"/>
    <property type="evidence" value="ECO:0007669"/>
    <property type="project" value="UniProtKB-KW"/>
</dbReference>
<dbReference type="PANTHER" id="PTHR12729:SF6">
    <property type="entry name" value="TRNA(HIS) GUANYLYLTRANSFERASE-RELATED"/>
    <property type="match status" value="1"/>
</dbReference>
<feature type="binding site" evidence="5 6">
    <location>
        <position position="22"/>
    </location>
    <ligand>
        <name>Mg(2+)</name>
        <dbReference type="ChEBI" id="CHEBI:18420"/>
        <label>1</label>
    </ligand>
</feature>
<dbReference type="SMR" id="A0A1C7D1G9"/>
<keyword evidence="5" id="KW-0547">Nucleotide-binding</keyword>
<feature type="binding site" evidence="5">
    <location>
        <position position="25"/>
    </location>
    <ligand>
        <name>GTP</name>
        <dbReference type="ChEBI" id="CHEBI:37565"/>
    </ligand>
</feature>